<proteinExistence type="predicted"/>
<dbReference type="EMBL" id="DTAN01000047">
    <property type="protein sequence ID" value="HGU64820.1"/>
    <property type="molecule type" value="Genomic_DNA"/>
</dbReference>
<organism evidence="1">
    <name type="scientific">Staphylothermus marinus</name>
    <dbReference type="NCBI Taxonomy" id="2280"/>
    <lineage>
        <taxon>Archaea</taxon>
        <taxon>Thermoproteota</taxon>
        <taxon>Thermoprotei</taxon>
        <taxon>Desulfurococcales</taxon>
        <taxon>Desulfurococcaceae</taxon>
        <taxon>Staphylothermus</taxon>
    </lineage>
</organism>
<name>A0A7C4D999_STAMA</name>
<dbReference type="EMBL" id="DTBJ01000013">
    <property type="protein sequence ID" value="HGM58138.1"/>
    <property type="molecule type" value="Genomic_DNA"/>
</dbReference>
<sequence>MYVIDFMEFGNPGDKHVEHRNKPLAQGVGFKYFSLLEATPLPAVRLEIFEKVFFDSESKVRRIVHINYDDLTSVSKTNLEEAVKRIIIDNEKVFVNFFNIAEPVNIRMHVFELLPGIGKKTVRTILDERKTKVFESFDDIRNRVKIDPVKVLAKRIVKEIEGGEKYYVFINPYPNPGIYLNYLEKLYSEYT</sequence>
<dbReference type="PANTHER" id="PTHR40734">
    <property type="entry name" value="TRNA-SPECIFIC ADENOSINE DEAMINASE-RELATED"/>
    <property type="match status" value="1"/>
</dbReference>
<dbReference type="SUPFAM" id="SSF160975">
    <property type="entry name" value="AF1531-like"/>
    <property type="match status" value="1"/>
</dbReference>
<dbReference type="PANTHER" id="PTHR40734:SF1">
    <property type="entry name" value="DNA-BINDING PROTEIN"/>
    <property type="match status" value="1"/>
</dbReference>
<dbReference type="Gene3D" id="2.40.50.140">
    <property type="entry name" value="Nucleic acid-binding proteins"/>
    <property type="match status" value="1"/>
</dbReference>
<dbReference type="Pfam" id="PF04919">
    <property type="entry name" value="DUF655"/>
    <property type="match status" value="1"/>
</dbReference>
<evidence type="ECO:0000313" key="1">
    <source>
        <dbReference type="EMBL" id="HGM58138.1"/>
    </source>
</evidence>
<comment type="caution">
    <text evidence="1">The sequence shown here is derived from an EMBL/GenBank/DDBJ whole genome shotgun (WGS) entry which is preliminary data.</text>
</comment>
<dbReference type="InterPro" id="IPR012340">
    <property type="entry name" value="NA-bd_OB-fold"/>
</dbReference>
<reference evidence="1" key="1">
    <citation type="journal article" date="2020" name="mSystems">
        <title>Genome- and Community-Level Interaction Insights into Carbon Utilization and Element Cycling Functions of Hydrothermarchaeota in Hydrothermal Sediment.</title>
        <authorList>
            <person name="Zhou Z."/>
            <person name="Liu Y."/>
            <person name="Xu W."/>
            <person name="Pan J."/>
            <person name="Luo Z.H."/>
            <person name="Li M."/>
        </authorList>
    </citation>
    <scope>NUCLEOTIDE SEQUENCE [LARGE SCALE GENOMIC DNA]</scope>
    <source>
        <strain evidence="2">SpSt-622</strain>
        <strain evidence="1">SpSt-642</strain>
    </source>
</reference>
<accession>A0A7C4D999</accession>
<protein>
    <submittedName>
        <fullName evidence="1">DUF655 domain-containing protein</fullName>
    </submittedName>
</protein>
<gene>
    <name evidence="2" type="ORF">ENT92_01200</name>
    <name evidence="1" type="ORF">ENU14_00895</name>
</gene>
<dbReference type="Gene3D" id="1.10.150.280">
    <property type="entry name" value="AF1531-like domain"/>
    <property type="match status" value="1"/>
</dbReference>
<dbReference type="InterPro" id="IPR007003">
    <property type="entry name" value="DUF655"/>
</dbReference>
<dbReference type="AlphaFoldDB" id="A0A7C4D999"/>
<evidence type="ECO:0000313" key="2">
    <source>
        <dbReference type="EMBL" id="HGU64820.1"/>
    </source>
</evidence>